<keyword evidence="6" id="KW-1185">Reference proteome</keyword>
<feature type="compositionally biased region" description="Basic and acidic residues" evidence="2">
    <location>
        <begin position="26"/>
        <end position="44"/>
    </location>
</feature>
<keyword evidence="1 3" id="KW-0732">Signal</keyword>
<sequence>MKKLMVMGLTIFGLLLAAGCSNAEETGTKEKDETKAKTTHVAKKDGPVKTVNSIEMKFVDASITENGKGNKRIAKLNMSFKNDSDSSFGIGGGDFVLKNEKKTYQVDPASNNIGTEIQKGKTASGALYFEIPKVTQKEWTLEYKPVDPNKKQKEVLASWKISLAE</sequence>
<dbReference type="Pfam" id="PF11611">
    <property type="entry name" value="DUF4352"/>
    <property type="match status" value="1"/>
</dbReference>
<dbReference type="Proteomes" id="UP000257055">
    <property type="component" value="Unassembled WGS sequence"/>
</dbReference>
<feature type="region of interest" description="Disordered" evidence="2">
    <location>
        <begin position="24"/>
        <end position="44"/>
    </location>
</feature>
<dbReference type="PROSITE" id="PS51257">
    <property type="entry name" value="PROKAR_LIPOPROTEIN"/>
    <property type="match status" value="1"/>
</dbReference>
<feature type="domain" description="DUF4352" evidence="4">
    <location>
        <begin position="50"/>
        <end position="145"/>
    </location>
</feature>
<proteinExistence type="predicted"/>
<comment type="caution">
    <text evidence="5">The sequence shown here is derived from an EMBL/GenBank/DDBJ whole genome shotgun (WGS) entry which is preliminary data.</text>
</comment>
<evidence type="ECO:0000256" key="1">
    <source>
        <dbReference type="ARBA" id="ARBA00022729"/>
    </source>
</evidence>
<dbReference type="InterPro" id="IPR029051">
    <property type="entry name" value="DUF4352"/>
</dbReference>
<dbReference type="Gene3D" id="2.60.40.1240">
    <property type="match status" value="1"/>
</dbReference>
<feature type="chain" id="PRO_5017754942" description="DUF4352 domain-containing protein" evidence="3">
    <location>
        <begin position="24"/>
        <end position="165"/>
    </location>
</feature>
<dbReference type="AlphaFoldDB" id="A0A3D8TQ74"/>
<name>A0A3D8TQ74_9LIST</name>
<dbReference type="InterPro" id="IPR029050">
    <property type="entry name" value="Immunoprotect_excell_Ig-like"/>
</dbReference>
<evidence type="ECO:0000259" key="4">
    <source>
        <dbReference type="Pfam" id="PF11611"/>
    </source>
</evidence>
<evidence type="ECO:0000313" key="5">
    <source>
        <dbReference type="EMBL" id="RDX00847.1"/>
    </source>
</evidence>
<dbReference type="RefSeq" id="WP_115753091.1">
    <property type="nucleotide sequence ID" value="NZ_LARY01000002.1"/>
</dbReference>
<gene>
    <name evidence="5" type="ORF">UR08_07695</name>
</gene>
<feature type="signal peptide" evidence="3">
    <location>
        <begin position="1"/>
        <end position="23"/>
    </location>
</feature>
<accession>A0A3D8TQ74</accession>
<protein>
    <recommendedName>
        <fullName evidence="4">DUF4352 domain-containing protein</fullName>
    </recommendedName>
</protein>
<evidence type="ECO:0000313" key="6">
    <source>
        <dbReference type="Proteomes" id="UP000257055"/>
    </source>
</evidence>
<organism evidence="5 6">
    <name type="scientific">Listeria kieliensis</name>
    <dbReference type="NCBI Taxonomy" id="1621700"/>
    <lineage>
        <taxon>Bacteria</taxon>
        <taxon>Bacillati</taxon>
        <taxon>Bacillota</taxon>
        <taxon>Bacilli</taxon>
        <taxon>Bacillales</taxon>
        <taxon>Listeriaceae</taxon>
        <taxon>Listeria</taxon>
    </lineage>
</organism>
<evidence type="ECO:0000256" key="3">
    <source>
        <dbReference type="SAM" id="SignalP"/>
    </source>
</evidence>
<evidence type="ECO:0000256" key="2">
    <source>
        <dbReference type="SAM" id="MobiDB-lite"/>
    </source>
</evidence>
<dbReference type="EMBL" id="LARY01000002">
    <property type="protein sequence ID" value="RDX00847.1"/>
    <property type="molecule type" value="Genomic_DNA"/>
</dbReference>
<reference evidence="6" key="1">
    <citation type="submission" date="2015-04" db="EMBL/GenBank/DDBJ databases">
        <authorList>
            <person name="Schardt J."/>
            <person name="Mueller-Herbst S."/>
            <person name="Scherer S."/>
            <person name="Huptas C."/>
        </authorList>
    </citation>
    <scope>NUCLEOTIDE SEQUENCE [LARGE SCALE GENOMIC DNA]</scope>
    <source>
        <strain evidence="6">Kiel-L1</strain>
    </source>
</reference>